<dbReference type="AlphaFoldDB" id="A0A8H3VLN9"/>
<dbReference type="FunFam" id="1.20.1250.20:FF:000068">
    <property type="entry name" value="MFS general substrate transporter"/>
    <property type="match status" value="1"/>
</dbReference>
<keyword evidence="2" id="KW-0813">Transport</keyword>
<feature type="transmembrane region" description="Helical" evidence="6">
    <location>
        <begin position="383"/>
        <end position="403"/>
    </location>
</feature>
<dbReference type="Proteomes" id="UP000490939">
    <property type="component" value="Unassembled WGS sequence"/>
</dbReference>
<dbReference type="GO" id="GO:0016020">
    <property type="term" value="C:membrane"/>
    <property type="evidence" value="ECO:0007669"/>
    <property type="project" value="UniProtKB-SubCell"/>
</dbReference>
<evidence type="ECO:0000313" key="8">
    <source>
        <dbReference type="EMBL" id="KAE9988917.1"/>
    </source>
</evidence>
<feature type="transmembrane region" description="Helical" evidence="6">
    <location>
        <begin position="257"/>
        <end position="281"/>
    </location>
</feature>
<comment type="subcellular location">
    <subcellularLocation>
        <location evidence="1">Membrane</location>
        <topology evidence="1">Multi-pass membrane protein</topology>
    </subcellularLocation>
</comment>
<dbReference type="PANTHER" id="PTHR43791">
    <property type="entry name" value="PERMEASE-RELATED"/>
    <property type="match status" value="1"/>
</dbReference>
<dbReference type="PANTHER" id="PTHR43791:SF91">
    <property type="entry name" value="MAJOR FACILITATOR SUPERFAMILY (MFS) PROFILE DOMAIN-CONTAINING PROTEIN-RELATED"/>
    <property type="match status" value="1"/>
</dbReference>
<feature type="transmembrane region" description="Helical" evidence="6">
    <location>
        <begin position="153"/>
        <end position="174"/>
    </location>
</feature>
<evidence type="ECO:0000259" key="7">
    <source>
        <dbReference type="PROSITE" id="PS50850"/>
    </source>
</evidence>
<dbReference type="InterPro" id="IPR011701">
    <property type="entry name" value="MFS"/>
</dbReference>
<dbReference type="Proteomes" id="UP000447873">
    <property type="component" value="Unassembled WGS sequence"/>
</dbReference>
<feature type="transmembrane region" description="Helical" evidence="6">
    <location>
        <begin position="186"/>
        <end position="208"/>
    </location>
</feature>
<comment type="caution">
    <text evidence="9">The sequence shown here is derived from an EMBL/GenBank/DDBJ whole genome shotgun (WGS) entry which is preliminary data.</text>
</comment>
<sequence length="474" mass="52012">MGNKLDEHADLDGKSDRGTPIFPVEHTIEPAALVVDHQSEARVNIGNARLYGMEADLGLKGNQYQIAVSILFITYILSELPSNLVLKKFRPSRWIALLCTCWGIIATLTGVVQSYAGLIVCRLLLGLFEGGLFPGMAIYLTMFYTKNELALRVGYLFVSAAIAGACGGLLAFAIGHMDGVGGQSGWRWIMILEGIPTFLLGIATWFFLADSPETAYYLTTEEKQLMITRRSRELGQTASAQEFHIEDVHHGLKDWKIWAFCAAQFGTDTMLYGFSTFLPTIIKGINPKWSSSIVQVLTIPCYALGAITYLVAAWFSDRYQRRGIPTVALALVSIIGYAMLLSDSGNGVHYAGCFLVAMGLYVCVGIPLAWLPNNNPRYGKRTTATGLQLSIGNCSGIMAPFLYPSKEGPRYIRGHAVTLGLVAMAGIVYGLMSIYFSNTNNKRARGDEDHKMAGLSDEEIEELGDRSPRFMYAI</sequence>
<feature type="transmembrane region" description="Helical" evidence="6">
    <location>
        <begin position="64"/>
        <end position="82"/>
    </location>
</feature>
<name>A0A8H3VLN9_VENIN</name>
<feature type="domain" description="Major facilitator superfamily (MFS) profile" evidence="7">
    <location>
        <begin position="1"/>
        <end position="441"/>
    </location>
</feature>
<dbReference type="PROSITE" id="PS50850">
    <property type="entry name" value="MFS"/>
    <property type="match status" value="1"/>
</dbReference>
<dbReference type="InterPro" id="IPR020846">
    <property type="entry name" value="MFS_dom"/>
</dbReference>
<dbReference type="SUPFAM" id="SSF103473">
    <property type="entry name" value="MFS general substrate transporter"/>
    <property type="match status" value="1"/>
</dbReference>
<feature type="transmembrane region" description="Helical" evidence="6">
    <location>
        <begin position="415"/>
        <end position="436"/>
    </location>
</feature>
<evidence type="ECO:0000256" key="5">
    <source>
        <dbReference type="ARBA" id="ARBA00023136"/>
    </source>
</evidence>
<evidence type="ECO:0000313" key="11">
    <source>
        <dbReference type="Proteomes" id="UP000490939"/>
    </source>
</evidence>
<reference evidence="9 11" key="1">
    <citation type="submission" date="2019-07" db="EMBL/GenBank/DDBJ databases">
        <title>Venturia inaequalis Genome Resource.</title>
        <authorList>
            <person name="Lichtner F.J."/>
        </authorList>
    </citation>
    <scope>NUCLEOTIDE SEQUENCE [LARGE SCALE GENOMIC DNA]</scope>
    <source>
        <strain evidence="8 10">120213</strain>
        <strain evidence="9 11">DMI_063113</strain>
    </source>
</reference>
<evidence type="ECO:0000313" key="10">
    <source>
        <dbReference type="Proteomes" id="UP000447873"/>
    </source>
</evidence>
<keyword evidence="5 6" id="KW-0472">Membrane</keyword>
<keyword evidence="11" id="KW-1185">Reference proteome</keyword>
<protein>
    <recommendedName>
        <fullName evidence="7">Major facilitator superfamily (MFS) profile domain-containing protein</fullName>
    </recommendedName>
</protein>
<feature type="transmembrane region" description="Helical" evidence="6">
    <location>
        <begin position="324"/>
        <end position="342"/>
    </location>
</feature>
<dbReference type="EMBL" id="WNWR01000054">
    <property type="protein sequence ID" value="KAE9992567.1"/>
    <property type="molecule type" value="Genomic_DNA"/>
</dbReference>
<evidence type="ECO:0000256" key="1">
    <source>
        <dbReference type="ARBA" id="ARBA00004141"/>
    </source>
</evidence>
<evidence type="ECO:0000256" key="6">
    <source>
        <dbReference type="SAM" id="Phobius"/>
    </source>
</evidence>
<dbReference type="Pfam" id="PF07690">
    <property type="entry name" value="MFS_1"/>
    <property type="match status" value="1"/>
</dbReference>
<evidence type="ECO:0000256" key="2">
    <source>
        <dbReference type="ARBA" id="ARBA00022448"/>
    </source>
</evidence>
<organism evidence="9 11">
    <name type="scientific">Venturia inaequalis</name>
    <name type="common">Apple scab fungus</name>
    <dbReference type="NCBI Taxonomy" id="5025"/>
    <lineage>
        <taxon>Eukaryota</taxon>
        <taxon>Fungi</taxon>
        <taxon>Dikarya</taxon>
        <taxon>Ascomycota</taxon>
        <taxon>Pezizomycotina</taxon>
        <taxon>Dothideomycetes</taxon>
        <taxon>Pleosporomycetidae</taxon>
        <taxon>Venturiales</taxon>
        <taxon>Venturiaceae</taxon>
        <taxon>Venturia</taxon>
    </lineage>
</organism>
<feature type="transmembrane region" description="Helical" evidence="6">
    <location>
        <begin position="348"/>
        <end position="371"/>
    </location>
</feature>
<dbReference type="FunFam" id="1.20.1250.20:FF:000057">
    <property type="entry name" value="MFS general substrate transporter"/>
    <property type="match status" value="1"/>
</dbReference>
<feature type="transmembrane region" description="Helical" evidence="6">
    <location>
        <begin position="122"/>
        <end position="141"/>
    </location>
</feature>
<keyword evidence="4 6" id="KW-1133">Transmembrane helix</keyword>
<dbReference type="GO" id="GO:0022857">
    <property type="term" value="F:transmembrane transporter activity"/>
    <property type="evidence" value="ECO:0007669"/>
    <property type="project" value="InterPro"/>
</dbReference>
<dbReference type="EMBL" id="WNWS01000003">
    <property type="protein sequence ID" value="KAE9988917.1"/>
    <property type="molecule type" value="Genomic_DNA"/>
</dbReference>
<evidence type="ECO:0000256" key="4">
    <source>
        <dbReference type="ARBA" id="ARBA00022989"/>
    </source>
</evidence>
<dbReference type="InterPro" id="IPR036259">
    <property type="entry name" value="MFS_trans_sf"/>
</dbReference>
<evidence type="ECO:0000256" key="3">
    <source>
        <dbReference type="ARBA" id="ARBA00022692"/>
    </source>
</evidence>
<feature type="transmembrane region" description="Helical" evidence="6">
    <location>
        <begin position="293"/>
        <end position="312"/>
    </location>
</feature>
<keyword evidence="3 6" id="KW-0812">Transmembrane</keyword>
<proteinExistence type="predicted"/>
<dbReference type="OrthoDB" id="2962993at2759"/>
<evidence type="ECO:0000313" key="9">
    <source>
        <dbReference type="EMBL" id="KAE9992567.1"/>
    </source>
</evidence>
<accession>A0A8H3VLN9</accession>
<dbReference type="Gene3D" id="1.20.1250.20">
    <property type="entry name" value="MFS general substrate transporter like domains"/>
    <property type="match status" value="2"/>
</dbReference>
<gene>
    <name evidence="9" type="ORF">EG327_008581</name>
    <name evidence="8" type="ORF">EG328_005627</name>
</gene>
<feature type="transmembrane region" description="Helical" evidence="6">
    <location>
        <begin position="94"/>
        <end position="116"/>
    </location>
</feature>